<dbReference type="RefSeq" id="WP_184803279.1">
    <property type="nucleotide sequence ID" value="NZ_JACIIZ010000010.1"/>
</dbReference>
<organism evidence="1 2">
    <name type="scientific">Nitrospirillum iridis</name>
    <dbReference type="NCBI Taxonomy" id="765888"/>
    <lineage>
        <taxon>Bacteria</taxon>
        <taxon>Pseudomonadati</taxon>
        <taxon>Pseudomonadota</taxon>
        <taxon>Alphaproteobacteria</taxon>
        <taxon>Rhodospirillales</taxon>
        <taxon>Azospirillaceae</taxon>
        <taxon>Nitrospirillum</taxon>
    </lineage>
</organism>
<keyword evidence="2" id="KW-1185">Reference proteome</keyword>
<protein>
    <submittedName>
        <fullName evidence="1">Putative phage protein gp47/JayE</fullName>
    </submittedName>
</protein>
<gene>
    <name evidence="1" type="ORF">FHS74_003728</name>
</gene>
<name>A0A7X0AZU3_9PROT</name>
<dbReference type="EMBL" id="JACIIZ010000010">
    <property type="protein sequence ID" value="MBB6253159.1"/>
    <property type="molecule type" value="Genomic_DNA"/>
</dbReference>
<dbReference type="AlphaFoldDB" id="A0A7X0AZU3"/>
<dbReference type="InterPro" id="IPR011749">
    <property type="entry name" value="CHP02243"/>
</dbReference>
<reference evidence="1 2" key="1">
    <citation type="submission" date="2020-08" db="EMBL/GenBank/DDBJ databases">
        <title>Genomic Encyclopedia of Type Strains, Phase IV (KMG-IV): sequencing the most valuable type-strain genomes for metagenomic binning, comparative biology and taxonomic classification.</title>
        <authorList>
            <person name="Goeker M."/>
        </authorList>
    </citation>
    <scope>NUCLEOTIDE SEQUENCE [LARGE SCALE GENOMIC DNA]</scope>
    <source>
        <strain evidence="1 2">DSM 22198</strain>
    </source>
</reference>
<sequence length="543" mass="58070">MPSTPIIDYTNKDYQSLRQAMLALAHHRLPEWTDQSPADLGMVLVDLFAYMGDVVLYYQDRIANESFLQTAVERRSVLNALRLVGYGLAPPTAASAELTLFFKPPTLGGATIVTVPGGAQFTSVATAEIGPQIFEYLGADLDIDLASDQVVPTANGKLAYIGLPVMQSAVQPTAVIGSSTGEPNQSFALPSTPVILDTLVVEVNEGAGWVTWRRVDSLLYETASDGGLTLSRAEDRDYYVEFDEADIARVCFGDGTYGRVPPTATNNIRATWHVGGGSAGNVPANTITTLKTAVPRLAAVSNPAAAAGGTDHEDINHAKSFGPLAFRSGQRAVTLNDYVALAQQAGGVAKVRASAPTWNTIELYVAPAGDVATTVPEALRRRLIAYFEDKRMAGTFVEILDATYIPIDVGIEIVYDKRYQMAAVRQAAEAAVQGLLAFANVDFGRPLYLSDVYGTVEAVAGVTAMTVTRFRRGDSPTTQFTDQEIAAAAAFLPIQPQGRQIDVAALLRRAIQIDVAQDGRIILQDFEIPVLGGLTVDLLEAAQ</sequence>
<comment type="caution">
    <text evidence="1">The sequence shown here is derived from an EMBL/GenBank/DDBJ whole genome shotgun (WGS) entry which is preliminary data.</text>
</comment>
<dbReference type="Proteomes" id="UP000539175">
    <property type="component" value="Unassembled WGS sequence"/>
</dbReference>
<accession>A0A7X0AZU3</accession>
<dbReference type="NCBIfam" id="TIGR02243">
    <property type="entry name" value="putative baseplate assembly protein"/>
    <property type="match status" value="1"/>
</dbReference>
<evidence type="ECO:0000313" key="1">
    <source>
        <dbReference type="EMBL" id="MBB6253159.1"/>
    </source>
</evidence>
<evidence type="ECO:0000313" key="2">
    <source>
        <dbReference type="Proteomes" id="UP000539175"/>
    </source>
</evidence>
<proteinExistence type="predicted"/>